<feature type="domain" description="AB hydrolase-1" evidence="1">
    <location>
        <begin position="4"/>
        <end position="231"/>
    </location>
</feature>
<comment type="caution">
    <text evidence="2">The sequence shown here is derived from an EMBL/GenBank/DDBJ whole genome shotgun (WGS) entry which is preliminary data.</text>
</comment>
<dbReference type="Pfam" id="PF12697">
    <property type="entry name" value="Abhydrolase_6"/>
    <property type="match status" value="1"/>
</dbReference>
<evidence type="ECO:0000313" key="2">
    <source>
        <dbReference type="EMBL" id="MFI6498570.1"/>
    </source>
</evidence>
<evidence type="ECO:0000259" key="1">
    <source>
        <dbReference type="Pfam" id="PF12697"/>
    </source>
</evidence>
<dbReference type="SUPFAM" id="SSF53474">
    <property type="entry name" value="alpha/beta-Hydrolases"/>
    <property type="match status" value="1"/>
</dbReference>
<evidence type="ECO:0000313" key="3">
    <source>
        <dbReference type="Proteomes" id="UP001612741"/>
    </source>
</evidence>
<keyword evidence="3" id="KW-1185">Reference proteome</keyword>
<reference evidence="2 3" key="1">
    <citation type="submission" date="2024-10" db="EMBL/GenBank/DDBJ databases">
        <title>The Natural Products Discovery Center: Release of the First 8490 Sequenced Strains for Exploring Actinobacteria Biosynthetic Diversity.</title>
        <authorList>
            <person name="Kalkreuter E."/>
            <person name="Kautsar S.A."/>
            <person name="Yang D."/>
            <person name="Bader C.D."/>
            <person name="Teijaro C.N."/>
            <person name="Fluegel L."/>
            <person name="Davis C.M."/>
            <person name="Simpson J.R."/>
            <person name="Lauterbach L."/>
            <person name="Steele A.D."/>
            <person name="Gui C."/>
            <person name="Meng S."/>
            <person name="Li G."/>
            <person name="Viehrig K."/>
            <person name="Ye F."/>
            <person name="Su P."/>
            <person name="Kiefer A.F."/>
            <person name="Nichols A."/>
            <person name="Cepeda A.J."/>
            <person name="Yan W."/>
            <person name="Fan B."/>
            <person name="Jiang Y."/>
            <person name="Adhikari A."/>
            <person name="Zheng C.-J."/>
            <person name="Schuster L."/>
            <person name="Cowan T.M."/>
            <person name="Smanski M.J."/>
            <person name="Chevrette M.G."/>
            <person name="De Carvalho L.P.S."/>
            <person name="Shen B."/>
        </authorList>
    </citation>
    <scope>NUCLEOTIDE SEQUENCE [LARGE SCALE GENOMIC DNA]</scope>
    <source>
        <strain evidence="2 3">NPDC050545</strain>
    </source>
</reference>
<dbReference type="Proteomes" id="UP001612741">
    <property type="component" value="Unassembled WGS sequence"/>
</dbReference>
<proteinExistence type="predicted"/>
<dbReference type="InterPro" id="IPR029058">
    <property type="entry name" value="AB_hydrolase_fold"/>
</dbReference>
<accession>A0ABW7YRP6</accession>
<dbReference type="InterPro" id="IPR000073">
    <property type="entry name" value="AB_hydrolase_1"/>
</dbReference>
<protein>
    <submittedName>
        <fullName evidence="2">Alpha/beta fold hydrolase</fullName>
    </submittedName>
</protein>
<dbReference type="RefSeq" id="WP_397081807.1">
    <property type="nucleotide sequence ID" value="NZ_JBITGY010000003.1"/>
</dbReference>
<dbReference type="GO" id="GO:0016787">
    <property type="term" value="F:hydrolase activity"/>
    <property type="evidence" value="ECO:0007669"/>
    <property type="project" value="UniProtKB-KW"/>
</dbReference>
<organism evidence="2 3">
    <name type="scientific">Nonomuraea typhae</name>
    <dbReference type="NCBI Taxonomy" id="2603600"/>
    <lineage>
        <taxon>Bacteria</taxon>
        <taxon>Bacillati</taxon>
        <taxon>Actinomycetota</taxon>
        <taxon>Actinomycetes</taxon>
        <taxon>Streptosporangiales</taxon>
        <taxon>Streptosporangiaceae</taxon>
        <taxon>Nonomuraea</taxon>
    </lineage>
</organism>
<gene>
    <name evidence="2" type="ORF">ACIBG2_14360</name>
</gene>
<dbReference type="Gene3D" id="3.40.50.1820">
    <property type="entry name" value="alpha/beta hydrolase"/>
    <property type="match status" value="1"/>
</dbReference>
<name>A0ABW7YRP6_9ACTN</name>
<sequence>MSGILVLHAGLDDGFMWRKVATLLRPHYAVEVPCRLQYRPSRGPAVSMVQEAETALAVAARLDGPVLVVGHSSGAVLALECLLAGSFAGAVLYEPPVVVDTTLGGAATERARLARERGQMTAAMRIFLRDVVRVPAWQASLGALAVTVIPKLRRLAPRQIDDLLAIEALGNRLGDYAGIRAPVVLLGGDRSPAHLGERLDALERVMPHTTRVIIPGQGHTAQDRAPEKVAQVILEHAARVLV</sequence>
<dbReference type="EMBL" id="JBITGY010000003">
    <property type="protein sequence ID" value="MFI6498570.1"/>
    <property type="molecule type" value="Genomic_DNA"/>
</dbReference>
<keyword evidence="2" id="KW-0378">Hydrolase</keyword>